<evidence type="ECO:0000313" key="11">
    <source>
        <dbReference type="Proteomes" id="UP001552299"/>
    </source>
</evidence>
<evidence type="ECO:0000256" key="4">
    <source>
        <dbReference type="ARBA" id="ARBA00023125"/>
    </source>
</evidence>
<keyword evidence="4" id="KW-0238">DNA-binding</keyword>
<dbReference type="SUPFAM" id="SSF46689">
    <property type="entry name" value="Homeodomain-like"/>
    <property type="match status" value="1"/>
</dbReference>
<dbReference type="PANTHER" id="PTHR47995">
    <property type="entry name" value="TRANSCRIPTION FACTOR MYB33-RELATED"/>
    <property type="match status" value="1"/>
</dbReference>
<proteinExistence type="predicted"/>
<dbReference type="PROSITE" id="PS51294">
    <property type="entry name" value="HTH_MYB"/>
    <property type="match status" value="1"/>
</dbReference>
<organism evidence="10 11">
    <name type="scientific">Dendrobium thyrsiflorum</name>
    <name type="common">Pinecone-like raceme dendrobium</name>
    <name type="synonym">Orchid</name>
    <dbReference type="NCBI Taxonomy" id="117978"/>
    <lineage>
        <taxon>Eukaryota</taxon>
        <taxon>Viridiplantae</taxon>
        <taxon>Streptophyta</taxon>
        <taxon>Embryophyta</taxon>
        <taxon>Tracheophyta</taxon>
        <taxon>Spermatophyta</taxon>
        <taxon>Magnoliopsida</taxon>
        <taxon>Liliopsida</taxon>
        <taxon>Asparagales</taxon>
        <taxon>Orchidaceae</taxon>
        <taxon>Epidendroideae</taxon>
        <taxon>Malaxideae</taxon>
        <taxon>Dendrobiinae</taxon>
        <taxon>Dendrobium</taxon>
    </lineage>
</organism>
<evidence type="ECO:0000256" key="7">
    <source>
        <dbReference type="SAM" id="MobiDB-lite"/>
    </source>
</evidence>
<evidence type="ECO:0000259" key="8">
    <source>
        <dbReference type="PROSITE" id="PS50090"/>
    </source>
</evidence>
<dbReference type="FunFam" id="1.10.10.60:FF:000001">
    <property type="entry name" value="MYB-related transcription factor"/>
    <property type="match status" value="1"/>
</dbReference>
<reference evidence="10 11" key="1">
    <citation type="journal article" date="2024" name="Plant Biotechnol. J.">
        <title>Dendrobium thyrsiflorum genome and its molecular insights into genes involved in important horticultural traits.</title>
        <authorList>
            <person name="Chen B."/>
            <person name="Wang J.Y."/>
            <person name="Zheng P.J."/>
            <person name="Li K.L."/>
            <person name="Liang Y.M."/>
            <person name="Chen X.F."/>
            <person name="Zhang C."/>
            <person name="Zhao X."/>
            <person name="He X."/>
            <person name="Zhang G.Q."/>
            <person name="Liu Z.J."/>
            <person name="Xu Q."/>
        </authorList>
    </citation>
    <scope>NUCLEOTIDE SEQUENCE [LARGE SCALE GENOMIC DNA]</scope>
    <source>
        <strain evidence="10">GZMU011</strain>
    </source>
</reference>
<dbReference type="PANTHER" id="PTHR47995:SF18">
    <property type="entry name" value="TRANSCRIPTION FACTOR MYB65"/>
    <property type="match status" value="1"/>
</dbReference>
<evidence type="ECO:0000256" key="1">
    <source>
        <dbReference type="ARBA" id="ARBA00004123"/>
    </source>
</evidence>
<dbReference type="EMBL" id="JANQDX010000011">
    <property type="protein sequence ID" value="KAL0916898.1"/>
    <property type="molecule type" value="Genomic_DNA"/>
</dbReference>
<dbReference type="PROSITE" id="PS50090">
    <property type="entry name" value="MYB_LIKE"/>
    <property type="match status" value="1"/>
</dbReference>
<evidence type="ECO:0000313" key="10">
    <source>
        <dbReference type="EMBL" id="KAL0916898.1"/>
    </source>
</evidence>
<evidence type="ECO:0000259" key="9">
    <source>
        <dbReference type="PROSITE" id="PS51294"/>
    </source>
</evidence>
<dbReference type="GO" id="GO:0005634">
    <property type="term" value="C:nucleus"/>
    <property type="evidence" value="ECO:0007669"/>
    <property type="project" value="UniProtKB-SubCell"/>
</dbReference>
<comment type="subcellular location">
    <subcellularLocation>
        <location evidence="1">Nucleus</location>
    </subcellularLocation>
</comment>
<gene>
    <name evidence="10" type="ORF">M5K25_014449</name>
</gene>
<feature type="domain" description="Myb-like" evidence="8">
    <location>
        <begin position="24"/>
        <end position="76"/>
    </location>
</feature>
<dbReference type="CDD" id="cd00167">
    <property type="entry name" value="SANT"/>
    <property type="match status" value="1"/>
</dbReference>
<dbReference type="Gene3D" id="1.10.10.60">
    <property type="entry name" value="Homeodomain-like"/>
    <property type="match status" value="1"/>
</dbReference>
<feature type="domain" description="HTH myb-type" evidence="9">
    <location>
        <begin position="27"/>
        <end position="80"/>
    </location>
</feature>
<evidence type="ECO:0000256" key="2">
    <source>
        <dbReference type="ARBA" id="ARBA00022737"/>
    </source>
</evidence>
<protein>
    <submittedName>
        <fullName evidence="10">Uncharacterized protein</fullName>
    </submittedName>
</protein>
<keyword evidence="6" id="KW-0539">Nucleus</keyword>
<dbReference type="AlphaFoldDB" id="A0ABD0UWH1"/>
<dbReference type="InterPro" id="IPR001005">
    <property type="entry name" value="SANT/Myb"/>
</dbReference>
<dbReference type="InterPro" id="IPR009057">
    <property type="entry name" value="Homeodomain-like_sf"/>
</dbReference>
<feature type="compositionally biased region" description="Basic and acidic residues" evidence="7">
    <location>
        <begin position="1"/>
        <end position="10"/>
    </location>
</feature>
<dbReference type="Pfam" id="PF00249">
    <property type="entry name" value="Myb_DNA-binding"/>
    <property type="match status" value="1"/>
</dbReference>
<comment type="caution">
    <text evidence="10">The sequence shown here is derived from an EMBL/GenBank/DDBJ whole genome shotgun (WGS) entry which is preliminary data.</text>
</comment>
<evidence type="ECO:0000256" key="6">
    <source>
        <dbReference type="ARBA" id="ARBA00023242"/>
    </source>
</evidence>
<accession>A0ABD0UWH1</accession>
<evidence type="ECO:0000256" key="3">
    <source>
        <dbReference type="ARBA" id="ARBA00023015"/>
    </source>
</evidence>
<dbReference type="GO" id="GO:0003677">
    <property type="term" value="F:DNA binding"/>
    <property type="evidence" value="ECO:0007669"/>
    <property type="project" value="UniProtKB-KW"/>
</dbReference>
<dbReference type="SMART" id="SM00717">
    <property type="entry name" value="SANT"/>
    <property type="match status" value="1"/>
</dbReference>
<keyword evidence="5" id="KW-0804">Transcription</keyword>
<keyword evidence="2" id="KW-0677">Repeat</keyword>
<dbReference type="InterPro" id="IPR017930">
    <property type="entry name" value="Myb_dom"/>
</dbReference>
<keyword evidence="3" id="KW-0805">Transcription regulation</keyword>
<feature type="region of interest" description="Disordered" evidence="7">
    <location>
        <begin position="1"/>
        <end position="31"/>
    </location>
</feature>
<dbReference type="Proteomes" id="UP001552299">
    <property type="component" value="Unassembled WGS sequence"/>
</dbReference>
<evidence type="ECO:0000256" key="5">
    <source>
        <dbReference type="ARBA" id="ARBA00023163"/>
    </source>
</evidence>
<name>A0ABD0UWH1_DENTH</name>
<keyword evidence="11" id="KW-1185">Reference proteome</keyword>
<sequence>MRPPLKKERASTAVAGGGASATTQQLLKRGPWTPAEDTILKEYVRKHGEGNWNVLQKNSGLQRTGKSCRLRWLNNIRPNLKKESSSPYEEMLILLLSKM</sequence>